<feature type="non-terminal residue" evidence="1">
    <location>
        <position position="43"/>
    </location>
</feature>
<name>A0ABN7V6H0_GIGMA</name>
<organism evidence="1 2">
    <name type="scientific">Gigaspora margarita</name>
    <dbReference type="NCBI Taxonomy" id="4874"/>
    <lineage>
        <taxon>Eukaryota</taxon>
        <taxon>Fungi</taxon>
        <taxon>Fungi incertae sedis</taxon>
        <taxon>Mucoromycota</taxon>
        <taxon>Glomeromycotina</taxon>
        <taxon>Glomeromycetes</taxon>
        <taxon>Diversisporales</taxon>
        <taxon>Gigasporaceae</taxon>
        <taxon>Gigaspora</taxon>
    </lineage>
</organism>
<comment type="caution">
    <text evidence="1">The sequence shown here is derived from an EMBL/GenBank/DDBJ whole genome shotgun (WGS) entry which is preliminary data.</text>
</comment>
<gene>
    <name evidence="1" type="ORF">GMARGA_LOCUS14898</name>
</gene>
<dbReference type="EMBL" id="CAJVQB010010069">
    <property type="protein sequence ID" value="CAG8736298.1"/>
    <property type="molecule type" value="Genomic_DNA"/>
</dbReference>
<proteinExistence type="predicted"/>
<reference evidence="1 2" key="1">
    <citation type="submission" date="2021-06" db="EMBL/GenBank/DDBJ databases">
        <authorList>
            <person name="Kallberg Y."/>
            <person name="Tangrot J."/>
            <person name="Rosling A."/>
        </authorList>
    </citation>
    <scope>NUCLEOTIDE SEQUENCE [LARGE SCALE GENOMIC DNA]</scope>
    <source>
        <strain evidence="1 2">120-4 pot B 10/14</strain>
    </source>
</reference>
<evidence type="ECO:0000313" key="1">
    <source>
        <dbReference type="EMBL" id="CAG8736298.1"/>
    </source>
</evidence>
<dbReference type="Proteomes" id="UP000789901">
    <property type="component" value="Unassembled WGS sequence"/>
</dbReference>
<accession>A0ABN7V6H0</accession>
<keyword evidence="2" id="KW-1185">Reference proteome</keyword>
<evidence type="ECO:0000313" key="2">
    <source>
        <dbReference type="Proteomes" id="UP000789901"/>
    </source>
</evidence>
<protein>
    <submittedName>
        <fullName evidence="1">24920_t:CDS:1</fullName>
    </submittedName>
</protein>
<sequence>MPRLFFNRYRDTAITFAELKNLEAFHGQSQLASDNVDLLSWFN</sequence>